<organism evidence="3 4">
    <name type="scientific">Pseudoxanthomonas daejeonensis</name>
    <dbReference type="NCBI Taxonomy" id="266062"/>
    <lineage>
        <taxon>Bacteria</taxon>
        <taxon>Pseudomonadati</taxon>
        <taxon>Pseudomonadota</taxon>
        <taxon>Gammaproteobacteria</taxon>
        <taxon>Lysobacterales</taxon>
        <taxon>Lysobacteraceae</taxon>
        <taxon>Pseudoxanthomonas</taxon>
    </lineage>
</organism>
<comment type="caution">
    <text evidence="3">The sequence shown here is derived from an EMBL/GenBank/DDBJ whole genome shotgun (WGS) entry which is preliminary data.</text>
</comment>
<dbReference type="SMART" id="SM00972">
    <property type="entry name" value="SCPU"/>
    <property type="match status" value="1"/>
</dbReference>
<dbReference type="InterPro" id="IPR007893">
    <property type="entry name" value="Spore_coat_U/FanG"/>
</dbReference>
<reference evidence="3 4" key="1">
    <citation type="submission" date="2017-10" db="EMBL/GenBank/DDBJ databases">
        <title>Whole genome sequencing of members of genus Pseudoxanthomonas.</title>
        <authorList>
            <person name="Kumar S."/>
            <person name="Bansal K."/>
            <person name="Kaur A."/>
            <person name="Patil P."/>
            <person name="Sharma S."/>
            <person name="Patil P.B."/>
        </authorList>
    </citation>
    <scope>NUCLEOTIDE SEQUENCE [LARGE SCALE GENOMIC DNA]</scope>
    <source>
        <strain evidence="3 4">DSM 17801</strain>
    </source>
</reference>
<feature type="signal peptide" evidence="1">
    <location>
        <begin position="1"/>
        <end position="24"/>
    </location>
</feature>
<dbReference type="Proteomes" id="UP000788419">
    <property type="component" value="Unassembled WGS sequence"/>
</dbReference>
<gene>
    <name evidence="3" type="ORF">CSC65_08210</name>
</gene>
<sequence length="171" mass="17242">MKLFKSTLIATALVAAGFAGTANAATATGNFQAKIVITESCTFSTAGASDVDFLSKARSSAGDVDATGTLVVTCTSGTPYTIALNAGSYGGATVTTRRMHNGTGVGVSVPYTLYRNTGRTQNWGNTAGTDTVAGTGNGNAQNVSVYGRVLSADTNVPAGTYADTITATINY</sequence>
<evidence type="ECO:0000313" key="3">
    <source>
        <dbReference type="EMBL" id="KAF1694672.1"/>
    </source>
</evidence>
<accession>A0ABQ6Z705</accession>
<evidence type="ECO:0000259" key="2">
    <source>
        <dbReference type="Pfam" id="PF05229"/>
    </source>
</evidence>
<evidence type="ECO:0000313" key="4">
    <source>
        <dbReference type="Proteomes" id="UP000788419"/>
    </source>
</evidence>
<feature type="domain" description="Spore coat protein U/FanG" evidence="2">
    <location>
        <begin position="28"/>
        <end position="168"/>
    </location>
</feature>
<dbReference type="Pfam" id="PF05229">
    <property type="entry name" value="SCPU"/>
    <property type="match status" value="1"/>
</dbReference>
<dbReference type="PANTHER" id="PTHR37089:SF4">
    <property type="entry name" value="EXPORTED PROTEIN"/>
    <property type="match status" value="1"/>
</dbReference>
<protein>
    <recommendedName>
        <fullName evidence="2">Spore coat protein U/FanG domain-containing protein</fullName>
    </recommendedName>
</protein>
<dbReference type="PANTHER" id="PTHR37089">
    <property type="entry name" value="PROTEIN U-RELATED"/>
    <property type="match status" value="1"/>
</dbReference>
<dbReference type="EMBL" id="PDWN01000007">
    <property type="protein sequence ID" value="KAF1694672.1"/>
    <property type="molecule type" value="Genomic_DNA"/>
</dbReference>
<dbReference type="RefSeq" id="WP_162410105.1">
    <property type="nucleotide sequence ID" value="NZ_PDWN01000007.1"/>
</dbReference>
<keyword evidence="4" id="KW-1185">Reference proteome</keyword>
<evidence type="ECO:0000256" key="1">
    <source>
        <dbReference type="SAM" id="SignalP"/>
    </source>
</evidence>
<dbReference type="InterPro" id="IPR053167">
    <property type="entry name" value="Spore_coat_component"/>
</dbReference>
<keyword evidence="1" id="KW-0732">Signal</keyword>
<feature type="chain" id="PRO_5046619942" description="Spore coat protein U/FanG domain-containing protein" evidence="1">
    <location>
        <begin position="25"/>
        <end position="171"/>
    </location>
</feature>
<name>A0ABQ6Z705_9GAMM</name>
<proteinExistence type="predicted"/>